<dbReference type="PANTHER" id="PTHR22166">
    <property type="entry name" value="ENDOPLASMIC RETICULUM JUNCTION FORMATION PROTEIN LUNAPARK"/>
    <property type="match status" value="1"/>
</dbReference>
<evidence type="ECO:0000256" key="3">
    <source>
        <dbReference type="SAM" id="MobiDB-lite"/>
    </source>
</evidence>
<reference evidence="5 6" key="1">
    <citation type="submission" date="2019-05" db="EMBL/GenBank/DDBJ databases">
        <title>Another draft genome of Portunus trituberculatus and its Hox gene families provides insights of decapod evolution.</title>
        <authorList>
            <person name="Jeong J.-H."/>
            <person name="Song I."/>
            <person name="Kim S."/>
            <person name="Choi T."/>
            <person name="Kim D."/>
            <person name="Ryu S."/>
            <person name="Kim W."/>
        </authorList>
    </citation>
    <scope>NUCLEOTIDE SEQUENCE [LARGE SCALE GENOMIC DNA]</scope>
    <source>
        <tissue evidence="5">Muscle</tissue>
    </source>
</reference>
<sequence>MPRPVLPRERGYLDRFIEYLVGDGPANRFALVCRQCESHNGMALQDEFQYLAFRCAYCYYWNPARKQRPSAPRLEDLAPQLPPPLPTTRDQEEEEEEDQESSSGEDEEDEEEEEEGGAEDESESNNSSGEEEEGPASSEMSSTKATSSQEGESPNFYHFVGH</sequence>
<dbReference type="Proteomes" id="UP000324222">
    <property type="component" value="Unassembled WGS sequence"/>
</dbReference>
<dbReference type="EMBL" id="VSRR010016693">
    <property type="protein sequence ID" value="MPC59591.1"/>
    <property type="molecule type" value="Genomic_DNA"/>
</dbReference>
<feature type="compositionally biased region" description="Low complexity" evidence="3">
    <location>
        <begin position="135"/>
        <end position="148"/>
    </location>
</feature>
<evidence type="ECO:0000259" key="4">
    <source>
        <dbReference type="Pfam" id="PF10058"/>
    </source>
</evidence>
<dbReference type="InterPro" id="IPR019273">
    <property type="entry name" value="Lunapark_Znf"/>
</dbReference>
<evidence type="ECO:0000313" key="6">
    <source>
        <dbReference type="Proteomes" id="UP000324222"/>
    </source>
</evidence>
<keyword evidence="6" id="KW-1185">Reference proteome</keyword>
<proteinExistence type="inferred from homology"/>
<dbReference type="GO" id="GO:0098826">
    <property type="term" value="C:endoplasmic reticulum tubular network membrane"/>
    <property type="evidence" value="ECO:0007669"/>
    <property type="project" value="UniProtKB-UniRule"/>
</dbReference>
<gene>
    <name evidence="5" type="primary">lnpa</name>
    <name evidence="5" type="ORF">E2C01_053616</name>
</gene>
<dbReference type="InterPro" id="IPR040115">
    <property type="entry name" value="Lnp"/>
</dbReference>
<comment type="caution">
    <text evidence="5">The sequence shown here is derived from an EMBL/GenBank/DDBJ whole genome shotgun (WGS) entry which is preliminary data.</text>
</comment>
<feature type="domain" description="Lunapark zinc ribbon" evidence="4">
    <location>
        <begin position="13"/>
        <end position="62"/>
    </location>
</feature>
<dbReference type="GO" id="GO:0008270">
    <property type="term" value="F:zinc ion binding"/>
    <property type="evidence" value="ECO:0007669"/>
    <property type="project" value="UniProtKB-KW"/>
</dbReference>
<dbReference type="AlphaFoldDB" id="A0A5B7GHL9"/>
<name>A0A5B7GHL9_PORTR</name>
<comment type="subcellular location">
    <subcellularLocation>
        <location evidence="2">Endoplasmic reticulum membrane</location>
        <topology evidence="2">Multi-pass membrane protein</topology>
    </subcellularLocation>
</comment>
<accession>A0A5B7GHL9</accession>
<dbReference type="Pfam" id="PF10058">
    <property type="entry name" value="Zn_ribbon_10"/>
    <property type="match status" value="1"/>
</dbReference>
<comment type="function">
    <text evidence="2">Plays a role in determining ER morphology.</text>
</comment>
<feature type="region of interest" description="Disordered" evidence="3">
    <location>
        <begin position="69"/>
        <end position="162"/>
    </location>
</feature>
<keyword evidence="2" id="KW-0256">Endoplasmic reticulum</keyword>
<dbReference type="GO" id="GO:1903373">
    <property type="term" value="P:positive regulation of endoplasmic reticulum tubular network organization"/>
    <property type="evidence" value="ECO:0007669"/>
    <property type="project" value="UniProtKB-UniRule"/>
</dbReference>
<comment type="domain">
    <text evidence="2">The C4-type zinc finger motif is necessary both for its ER three-way tubular junction localization and formation.</text>
</comment>
<evidence type="ECO:0000313" key="5">
    <source>
        <dbReference type="EMBL" id="MPC59591.1"/>
    </source>
</evidence>
<dbReference type="PANTHER" id="PTHR22166:SF12">
    <property type="entry name" value="ENDOPLASMIC RETICULUM JUNCTION FORMATION PROTEIN LUNAPARK"/>
    <property type="match status" value="1"/>
</dbReference>
<keyword evidence="2" id="KW-0479">Metal-binding</keyword>
<protein>
    <recommendedName>
        <fullName evidence="2">Endoplasmic reticulum junction formation protein lunapark</fullName>
    </recommendedName>
</protein>
<organism evidence="5 6">
    <name type="scientific">Portunus trituberculatus</name>
    <name type="common">Swimming crab</name>
    <name type="synonym">Neptunus trituberculatus</name>
    <dbReference type="NCBI Taxonomy" id="210409"/>
    <lineage>
        <taxon>Eukaryota</taxon>
        <taxon>Metazoa</taxon>
        <taxon>Ecdysozoa</taxon>
        <taxon>Arthropoda</taxon>
        <taxon>Crustacea</taxon>
        <taxon>Multicrustacea</taxon>
        <taxon>Malacostraca</taxon>
        <taxon>Eumalacostraca</taxon>
        <taxon>Eucarida</taxon>
        <taxon>Decapoda</taxon>
        <taxon>Pleocyemata</taxon>
        <taxon>Brachyura</taxon>
        <taxon>Eubrachyura</taxon>
        <taxon>Portunoidea</taxon>
        <taxon>Portunidae</taxon>
        <taxon>Portuninae</taxon>
        <taxon>Portunus</taxon>
    </lineage>
</organism>
<keyword evidence="2" id="KW-0862">Zinc</keyword>
<evidence type="ECO:0000256" key="2">
    <source>
        <dbReference type="RuleBase" id="RU367073"/>
    </source>
</evidence>
<feature type="compositionally biased region" description="Acidic residues" evidence="3">
    <location>
        <begin position="91"/>
        <end position="134"/>
    </location>
</feature>
<keyword evidence="2" id="KW-0863">Zinc-finger</keyword>
<dbReference type="GO" id="GO:0071788">
    <property type="term" value="P:endoplasmic reticulum tubular network maintenance"/>
    <property type="evidence" value="ECO:0007669"/>
    <property type="project" value="UniProtKB-UniRule"/>
</dbReference>
<dbReference type="OrthoDB" id="3169036at2759"/>
<comment type="similarity">
    <text evidence="1 2">Belongs to the lunapark family.</text>
</comment>
<evidence type="ECO:0000256" key="1">
    <source>
        <dbReference type="ARBA" id="ARBA00009940"/>
    </source>
</evidence>